<dbReference type="OrthoDB" id="10179683at2759"/>
<reference evidence="1" key="1">
    <citation type="submission" date="2021-02" db="EMBL/GenBank/DDBJ databases">
        <authorList>
            <person name="Nowell W R."/>
        </authorList>
    </citation>
    <scope>NUCLEOTIDE SEQUENCE</scope>
</reference>
<proteinExistence type="predicted"/>
<protein>
    <submittedName>
        <fullName evidence="1">Uncharacterized protein</fullName>
    </submittedName>
</protein>
<organism evidence="1 3">
    <name type="scientific">Didymodactylos carnosus</name>
    <dbReference type="NCBI Taxonomy" id="1234261"/>
    <lineage>
        <taxon>Eukaryota</taxon>
        <taxon>Metazoa</taxon>
        <taxon>Spiralia</taxon>
        <taxon>Gnathifera</taxon>
        <taxon>Rotifera</taxon>
        <taxon>Eurotatoria</taxon>
        <taxon>Bdelloidea</taxon>
        <taxon>Philodinida</taxon>
        <taxon>Philodinidae</taxon>
        <taxon>Didymodactylos</taxon>
    </lineage>
</organism>
<dbReference type="EMBL" id="CAJOBC010002354">
    <property type="protein sequence ID" value="CAF3729140.1"/>
    <property type="molecule type" value="Genomic_DNA"/>
</dbReference>
<gene>
    <name evidence="1" type="ORF">GPM918_LOCUS11385</name>
    <name evidence="2" type="ORF">SRO942_LOCUS11387</name>
</gene>
<evidence type="ECO:0000313" key="2">
    <source>
        <dbReference type="EMBL" id="CAF3729140.1"/>
    </source>
</evidence>
<dbReference type="AlphaFoldDB" id="A0A814DFR3"/>
<evidence type="ECO:0000313" key="1">
    <source>
        <dbReference type="EMBL" id="CAF0953739.1"/>
    </source>
</evidence>
<accession>A0A814DFR3</accession>
<dbReference type="Proteomes" id="UP000681722">
    <property type="component" value="Unassembled WGS sequence"/>
</dbReference>
<dbReference type="Proteomes" id="UP000663829">
    <property type="component" value="Unassembled WGS sequence"/>
</dbReference>
<sequence length="87" mass="9766">MSLHNDKELNDLLDLNAVKHRTRLTASHDQNSTRIPSILYSTVEYHGANMHPGNTNSEVLYSTNGTEVPDFWSEALNSPYDDGIYDG</sequence>
<name>A0A814DFR3_9BILA</name>
<keyword evidence="3" id="KW-1185">Reference proteome</keyword>
<comment type="caution">
    <text evidence="1">The sequence shown here is derived from an EMBL/GenBank/DDBJ whole genome shotgun (WGS) entry which is preliminary data.</text>
</comment>
<dbReference type="EMBL" id="CAJNOQ010002354">
    <property type="protein sequence ID" value="CAF0953739.1"/>
    <property type="molecule type" value="Genomic_DNA"/>
</dbReference>
<evidence type="ECO:0000313" key="3">
    <source>
        <dbReference type="Proteomes" id="UP000663829"/>
    </source>
</evidence>